<feature type="transmembrane region" description="Helical" evidence="2">
    <location>
        <begin position="986"/>
        <end position="1007"/>
    </location>
</feature>
<gene>
    <name evidence="3" type="ORF">CYMTET_15410</name>
</gene>
<feature type="transmembrane region" description="Helical" evidence="2">
    <location>
        <begin position="794"/>
        <end position="818"/>
    </location>
</feature>
<feature type="region of interest" description="Disordered" evidence="1">
    <location>
        <begin position="871"/>
        <end position="905"/>
    </location>
</feature>
<keyword evidence="2" id="KW-1133">Transmembrane helix</keyword>
<protein>
    <recommendedName>
        <fullName evidence="5">Right handed beta helix domain-containing protein</fullName>
    </recommendedName>
</protein>
<organism evidence="3 4">
    <name type="scientific">Cymbomonas tetramitiformis</name>
    <dbReference type="NCBI Taxonomy" id="36881"/>
    <lineage>
        <taxon>Eukaryota</taxon>
        <taxon>Viridiplantae</taxon>
        <taxon>Chlorophyta</taxon>
        <taxon>Pyramimonadophyceae</taxon>
        <taxon>Pyramimonadales</taxon>
        <taxon>Pyramimonadaceae</taxon>
        <taxon>Cymbomonas</taxon>
    </lineage>
</organism>
<keyword evidence="2" id="KW-0812">Transmembrane</keyword>
<dbReference type="Proteomes" id="UP001190700">
    <property type="component" value="Unassembled WGS sequence"/>
</dbReference>
<name>A0AAE0GEM3_9CHLO</name>
<feature type="non-terminal residue" evidence="3">
    <location>
        <position position="1"/>
    </location>
</feature>
<dbReference type="InterPro" id="IPR011050">
    <property type="entry name" value="Pectin_lyase_fold/virulence"/>
</dbReference>
<keyword evidence="4" id="KW-1185">Reference proteome</keyword>
<feature type="transmembrane region" description="Helical" evidence="2">
    <location>
        <begin position="1202"/>
        <end position="1223"/>
    </location>
</feature>
<comment type="caution">
    <text evidence="3">The sequence shown here is derived from an EMBL/GenBank/DDBJ whole genome shotgun (WGS) entry which is preliminary data.</text>
</comment>
<dbReference type="InterPro" id="IPR006626">
    <property type="entry name" value="PbH1"/>
</dbReference>
<reference evidence="3 4" key="1">
    <citation type="journal article" date="2015" name="Genome Biol. Evol.">
        <title>Comparative Genomics of a Bacterivorous Green Alga Reveals Evolutionary Causalities and Consequences of Phago-Mixotrophic Mode of Nutrition.</title>
        <authorList>
            <person name="Burns J.A."/>
            <person name="Paasch A."/>
            <person name="Narechania A."/>
            <person name="Kim E."/>
        </authorList>
    </citation>
    <scope>NUCLEOTIDE SEQUENCE [LARGE SCALE GENOMIC DNA]</scope>
    <source>
        <strain evidence="3 4">PLY_AMNH</strain>
    </source>
</reference>
<proteinExistence type="predicted"/>
<feature type="transmembrane region" description="Helical" evidence="2">
    <location>
        <begin position="731"/>
        <end position="750"/>
    </location>
</feature>
<dbReference type="PANTHER" id="PTHR11319:SF35">
    <property type="entry name" value="OUTER MEMBRANE PROTEIN PMPC-RELATED"/>
    <property type="match status" value="1"/>
</dbReference>
<dbReference type="EMBL" id="LGRX02006509">
    <property type="protein sequence ID" value="KAK3276518.1"/>
    <property type="molecule type" value="Genomic_DNA"/>
</dbReference>
<dbReference type="PANTHER" id="PTHR11319">
    <property type="entry name" value="G PROTEIN-COUPLED RECEPTOR-RELATED"/>
    <property type="match status" value="1"/>
</dbReference>
<feature type="transmembrane region" description="Helical" evidence="2">
    <location>
        <begin position="685"/>
        <end position="710"/>
    </location>
</feature>
<evidence type="ECO:0000256" key="1">
    <source>
        <dbReference type="SAM" id="MobiDB-lite"/>
    </source>
</evidence>
<evidence type="ECO:0000313" key="3">
    <source>
        <dbReference type="EMBL" id="KAK3276518.1"/>
    </source>
</evidence>
<sequence length="1340" mass="143269">GSKGGGMWCDYTNATISHSSVDNNAGDEGGGFWIADATWHVHNTSFTGNTATQTGGGLHVETASLVMRHVAVRGNRASQGGGISHMLLSSVTLLESTVSDNVAASEGGGLFTEDGATVLSAATSVANNTAEGGGGLDVHQGSLAVDAASEVAGNVASEGGGARLVAAKATLDGGSRIAGCRSMYGGGVLSIGGVLTISGNTSMVSNRANIGGGVLVRGGGLVAMLGGCSLQENFAETFGGGLYAEGSAGRAATGELSVDNSTLTIRGTRVVRNEASTGGGLMLGSQTTFDAADSEIAHNVGSYGGGVWVDTWARGVVQRCRFEGNGAHLAGGGIGLGSNVGVRVALENLTFSQQWAERGAGVFISSMVDPGSRTVLRHLAFEDNRAVGEHIFWEHHENLTEADQPVCLECEHHPANTSLLVTSAIAYDIVQDGVRVSGSGVHSSSGNLLAPPLTYRALDFYGNLTSLADSSGFVVVTSDTATLRGQTTAVYDTQQGAELSMLTITGEPGQVFNLSFSPSQQQWAALTLQVTLAPCSAGEQYIAEEGAQRCQRCASGFVKFSNSDTALHRAALDCRGGSQFVLQDGYWMPEAWIASRCTTAEGVQSAAEECSAENVLKQVYSCTDKHRCKTSEPRGSAGNLSHLFLMDMCRAGSRADTVLCAGCEPGFFVGVLDLCTECPDATTTLSMATGALLGTVALVFLARAGMRWYYGNTELQARMLAQMRAPERTGILLGVLLGHVQVVAQTLTLFPGEVVPDVYEGFLNSAEPFNLAVMAWIPFSCLNKALGISGRVEVYYWTLAFYASLPVFFCIPIVLSVIRARQLAELAKGEALKPVPQPLSSFSLLGDLMRRASATSDSSVRAADAAARLRRSDASSRRSSGRTLTDVERAAKQAGENEMGKEPLTPRVTVNPIWARCSMRDVTDEVDDTSTTGMWSRMSAATSEDDSSMWAAADEIHAMGRQSRTSAMPSQSGMSDVTDEGVSQNLMVGLAGFALMYLQPACATFMFSHFSCERVESEEGSYWLVIDHQVECYTWKWYIFRTLVISVILVYILGLPLVLAFVPYRLRKTKCMRVKESGATIYVHRNYLVRDLEDEHWGYHMIESSGRRIALEAVSEEVEGQLVPQTALRHPEAKILLDYHLKPFRDRFFFWAAYDMVRKLAQTSVVLLVQEVDDQYDLLYSACLTTIALAIHAQNQPYKLHLVNLAQTIVLVSQTLIISMLMGQRYASSEFGSSVVGTVAVAIQVTLMGALLYIIVTDIIKVNRPTFVYLARLGMGSARSYRAAESLSLRCREEAPVSSHASLGGSKEMGIRKSELEMDTISSPNAKNELEYKFGDGNMA</sequence>
<accession>A0AAE0GEM3</accession>
<dbReference type="SUPFAM" id="SSF51126">
    <property type="entry name" value="Pectin lyase-like"/>
    <property type="match status" value="2"/>
</dbReference>
<dbReference type="SMART" id="SM00710">
    <property type="entry name" value="PbH1"/>
    <property type="match status" value="8"/>
</dbReference>
<evidence type="ECO:0000313" key="4">
    <source>
        <dbReference type="Proteomes" id="UP001190700"/>
    </source>
</evidence>
<evidence type="ECO:0008006" key="5">
    <source>
        <dbReference type="Google" id="ProtNLM"/>
    </source>
</evidence>
<keyword evidence="2" id="KW-0472">Membrane</keyword>
<evidence type="ECO:0000256" key="2">
    <source>
        <dbReference type="SAM" id="Phobius"/>
    </source>
</evidence>
<feature type="transmembrane region" description="Helical" evidence="2">
    <location>
        <begin position="1038"/>
        <end position="1062"/>
    </location>
</feature>
<feature type="transmembrane region" description="Helical" evidence="2">
    <location>
        <begin position="1235"/>
        <end position="1256"/>
    </location>
</feature>